<dbReference type="EMBL" id="MN689525">
    <property type="protein sequence ID" value="QGT53356.1"/>
    <property type="molecule type" value="Genomic_DNA"/>
</dbReference>
<evidence type="ECO:0000259" key="1">
    <source>
        <dbReference type="Pfam" id="PF20441"/>
    </source>
</evidence>
<keyword evidence="3" id="KW-1185">Reference proteome</keyword>
<reference evidence="2 3" key="1">
    <citation type="submission" date="2019-11" db="EMBL/GenBank/DDBJ databases">
        <title>Genome Sequences of 31 Lactococcus lactis Bacteriophages Isolated from Foods.</title>
        <authorList>
            <person name="Marcelli B."/>
            <person name="de Jong A."/>
            <person name="Kuipers O.P."/>
        </authorList>
    </citation>
    <scope>NUCLEOTIDE SEQUENCE [LARGE SCALE GENOMIC DNA]</scope>
</reference>
<proteinExistence type="predicted"/>
<dbReference type="Proteomes" id="UP000425507">
    <property type="component" value="Segment"/>
</dbReference>
<dbReference type="InterPro" id="IPR046462">
    <property type="entry name" value="TerL_nuclease"/>
</dbReference>
<accession>A0A650ETU1</accession>
<evidence type="ECO:0000313" key="3">
    <source>
        <dbReference type="Proteomes" id="UP000425507"/>
    </source>
</evidence>
<dbReference type="GO" id="GO:0004519">
    <property type="term" value="F:endonuclease activity"/>
    <property type="evidence" value="ECO:0007669"/>
    <property type="project" value="InterPro"/>
</dbReference>
<sequence length="70" mass="8000">MNDYIKLLKSKLVENKLIHNQKVMQWALNNTAVKIGQSGDYMYTKKLEKDKIDPTVALTMALEMAVSDEV</sequence>
<organism evidence="2 3">
    <name type="scientific">Lactococcus phage CHPC965</name>
    <dbReference type="NCBI Taxonomy" id="2675257"/>
    <lineage>
        <taxon>Viruses</taxon>
        <taxon>Duplodnaviria</taxon>
        <taxon>Heunggongvirae</taxon>
        <taxon>Uroviricota</taxon>
        <taxon>Caudoviricetes</taxon>
        <taxon>Skunavirus</taxon>
        <taxon>Skunavirus CHPC965</taxon>
    </lineage>
</organism>
<name>A0A650ETU1_9CAUD</name>
<gene>
    <name evidence="2" type="ORF">CHPC965_001019</name>
</gene>
<dbReference type="Pfam" id="PF20441">
    <property type="entry name" value="TerL_nuclease"/>
    <property type="match status" value="1"/>
</dbReference>
<feature type="domain" description="Terminase large subunit-like endonuclease" evidence="1">
    <location>
        <begin position="4"/>
        <end position="69"/>
    </location>
</feature>
<protein>
    <submittedName>
        <fullName evidence="2">Terminase large subunit</fullName>
    </submittedName>
</protein>
<evidence type="ECO:0000313" key="2">
    <source>
        <dbReference type="EMBL" id="QGT53356.1"/>
    </source>
</evidence>